<evidence type="ECO:0000313" key="4">
    <source>
        <dbReference type="Proteomes" id="UP000054144"/>
    </source>
</evidence>
<feature type="domain" description="C3H1-type" evidence="2">
    <location>
        <begin position="164"/>
        <end position="192"/>
    </location>
</feature>
<organism evidence="3 4">
    <name type="scientific">Fistulina hepatica ATCC 64428</name>
    <dbReference type="NCBI Taxonomy" id="1128425"/>
    <lineage>
        <taxon>Eukaryota</taxon>
        <taxon>Fungi</taxon>
        <taxon>Dikarya</taxon>
        <taxon>Basidiomycota</taxon>
        <taxon>Agaricomycotina</taxon>
        <taxon>Agaricomycetes</taxon>
        <taxon>Agaricomycetidae</taxon>
        <taxon>Agaricales</taxon>
        <taxon>Fistulinaceae</taxon>
        <taxon>Fistulina</taxon>
    </lineage>
</organism>
<evidence type="ECO:0000259" key="2">
    <source>
        <dbReference type="PROSITE" id="PS50103"/>
    </source>
</evidence>
<dbReference type="PROSITE" id="PS50103">
    <property type="entry name" value="ZF_C3H1"/>
    <property type="match status" value="1"/>
</dbReference>
<reference evidence="3 4" key="1">
    <citation type="journal article" date="2015" name="Fungal Genet. Biol.">
        <title>Evolution of novel wood decay mechanisms in Agaricales revealed by the genome sequences of Fistulina hepatica and Cylindrobasidium torrendii.</title>
        <authorList>
            <person name="Floudas D."/>
            <person name="Held B.W."/>
            <person name="Riley R."/>
            <person name="Nagy L.G."/>
            <person name="Koehler G."/>
            <person name="Ransdell A.S."/>
            <person name="Younus H."/>
            <person name="Chow J."/>
            <person name="Chiniquy J."/>
            <person name="Lipzen A."/>
            <person name="Tritt A."/>
            <person name="Sun H."/>
            <person name="Haridas S."/>
            <person name="LaButti K."/>
            <person name="Ohm R.A."/>
            <person name="Kues U."/>
            <person name="Blanchette R.A."/>
            <person name="Grigoriev I.V."/>
            <person name="Minto R.E."/>
            <person name="Hibbett D.S."/>
        </authorList>
    </citation>
    <scope>NUCLEOTIDE SEQUENCE [LARGE SCALE GENOMIC DNA]</scope>
    <source>
        <strain evidence="3 4">ATCC 64428</strain>
    </source>
</reference>
<dbReference type="Proteomes" id="UP000054144">
    <property type="component" value="Unassembled WGS sequence"/>
</dbReference>
<dbReference type="GO" id="GO:0008270">
    <property type="term" value="F:zinc ion binding"/>
    <property type="evidence" value="ECO:0007669"/>
    <property type="project" value="UniProtKB-KW"/>
</dbReference>
<name>A0A0D7AA16_9AGAR</name>
<dbReference type="OrthoDB" id="2355984at2759"/>
<accession>A0A0D7AA16</accession>
<dbReference type="EMBL" id="KN881929">
    <property type="protein sequence ID" value="KIY47678.1"/>
    <property type="molecule type" value="Genomic_DNA"/>
</dbReference>
<evidence type="ECO:0000313" key="3">
    <source>
        <dbReference type="EMBL" id="KIY47678.1"/>
    </source>
</evidence>
<gene>
    <name evidence="3" type="ORF">FISHEDRAFT_44802</name>
</gene>
<proteinExistence type="predicted"/>
<sequence length="207" mass="23255">LEIINVDLKRAKTNLLLSLDVPQFPESQWTKLLSGSTADFDQVLSGLYASADRVTTFGDWTTAFDSFAEAFTFVFRHRSEELRAYANHVKAFFKARPISEHSGVIAYDSAVRTRVGQRRNLLHTDFLEFQDLQIRFVFSPVGSTIGTTTRNIEASVSSSSGRRRQSKTPCRNFNNGVCNRSAGSCFYAHVCGKCRGRGHVEKNCEKK</sequence>
<evidence type="ECO:0000256" key="1">
    <source>
        <dbReference type="PROSITE-ProRule" id="PRU00723"/>
    </source>
</evidence>
<keyword evidence="4" id="KW-1185">Reference proteome</keyword>
<keyword evidence="1" id="KW-0863">Zinc-finger</keyword>
<feature type="non-terminal residue" evidence="3">
    <location>
        <position position="1"/>
    </location>
</feature>
<dbReference type="AlphaFoldDB" id="A0A0D7AA16"/>
<keyword evidence="1" id="KW-0479">Metal-binding</keyword>
<keyword evidence="1" id="KW-0862">Zinc</keyword>
<dbReference type="InterPro" id="IPR000571">
    <property type="entry name" value="Znf_CCCH"/>
</dbReference>
<feature type="zinc finger region" description="C3H1-type" evidence="1">
    <location>
        <begin position="164"/>
        <end position="192"/>
    </location>
</feature>
<protein>
    <recommendedName>
        <fullName evidence="2">C3H1-type domain-containing protein</fullName>
    </recommendedName>
</protein>